<name>A0A6J7XSV3_9ZZZZ</name>
<dbReference type="AlphaFoldDB" id="A0A6J7XSV3"/>
<evidence type="ECO:0000259" key="1">
    <source>
        <dbReference type="PROSITE" id="PS50853"/>
    </source>
</evidence>
<evidence type="ECO:0000313" key="2">
    <source>
        <dbReference type="EMBL" id="CAB5239478.1"/>
    </source>
</evidence>
<dbReference type="Pfam" id="PF00041">
    <property type="entry name" value="fn3"/>
    <property type="match status" value="1"/>
</dbReference>
<dbReference type="CDD" id="cd00063">
    <property type="entry name" value="FN3"/>
    <property type="match status" value="1"/>
</dbReference>
<dbReference type="Gene3D" id="2.60.40.10">
    <property type="entry name" value="Immunoglobulins"/>
    <property type="match status" value="1"/>
</dbReference>
<proteinExistence type="predicted"/>
<accession>A0A6J7XSV3</accession>
<dbReference type="InterPro" id="IPR036116">
    <property type="entry name" value="FN3_sf"/>
</dbReference>
<sequence>MAIRPSKFFIILAPILLIAGATIPAMADSNDERSYETKYRLAIPVNLSALPSSSTAITVSFNSVPNAASYTVRLYEASGANLIGAARTSFVSGNSITGLTPSTTYKVSVQAIAPKIFGSNYGESRESEGRVYLASTLSKVSSEGRESSEEKNSYKNSLESAKVSVTTSADALLPHTINFTQPDSMTVGDNNQSLTAVSDRSLSVTISSNTVLICTVEAGAAHAVSAGSCSLTASSVGNSTYVDATPVTKTFQINPAPTCATDITLCHVNSLTASGGTVFYETTTAFTLTGSACGNNCHFLEVAPSTWNGFGGTAIQWFKNRIATTSQNSTAPGSQGLNPDEKANWAFGQGMTNTLSMEALDSVTVSAATQALAFAGLNSTARQWFLPSMNELNELCKFANSQTTGDFTVACSAGTLKPTYSSANYWSSSEYDAGSALFLGFSNGNLNWASKLFIYEVRPIRAF</sequence>
<dbReference type="InterPro" id="IPR003961">
    <property type="entry name" value="FN3_dom"/>
</dbReference>
<dbReference type="PROSITE" id="PS50853">
    <property type="entry name" value="FN3"/>
    <property type="match status" value="1"/>
</dbReference>
<dbReference type="SUPFAM" id="SSF49265">
    <property type="entry name" value="Fibronectin type III"/>
    <property type="match status" value="1"/>
</dbReference>
<gene>
    <name evidence="2" type="ORF">UFOPK3554_00309</name>
</gene>
<protein>
    <submittedName>
        <fullName evidence="2">Unannotated protein</fullName>
    </submittedName>
</protein>
<reference evidence="2" key="1">
    <citation type="submission" date="2020-05" db="EMBL/GenBank/DDBJ databases">
        <authorList>
            <person name="Chiriac C."/>
            <person name="Salcher M."/>
            <person name="Ghai R."/>
            <person name="Kavagutti S V."/>
        </authorList>
    </citation>
    <scope>NUCLEOTIDE SEQUENCE</scope>
</reference>
<organism evidence="2">
    <name type="scientific">freshwater metagenome</name>
    <dbReference type="NCBI Taxonomy" id="449393"/>
    <lineage>
        <taxon>unclassified sequences</taxon>
        <taxon>metagenomes</taxon>
        <taxon>ecological metagenomes</taxon>
    </lineage>
</organism>
<dbReference type="InterPro" id="IPR013783">
    <property type="entry name" value="Ig-like_fold"/>
</dbReference>
<feature type="domain" description="Fibronectin type-III" evidence="1">
    <location>
        <begin position="43"/>
        <end position="136"/>
    </location>
</feature>
<dbReference type="EMBL" id="CAFBSG010000003">
    <property type="protein sequence ID" value="CAB5239478.1"/>
    <property type="molecule type" value="Genomic_DNA"/>
</dbReference>